<dbReference type="EMBL" id="JAGIOP010000002">
    <property type="protein sequence ID" value="MBP2452328.1"/>
    <property type="molecule type" value="Genomic_DNA"/>
</dbReference>
<dbReference type="InterPro" id="IPR051405">
    <property type="entry name" value="phD/YefM_antitoxin"/>
</dbReference>
<comment type="caution">
    <text evidence="3">The sequence shown here is derived from an EMBL/GenBank/DDBJ whole genome shotgun (WGS) entry which is preliminary data.</text>
</comment>
<dbReference type="Gene3D" id="3.40.1620.10">
    <property type="entry name" value="YefM-like domain"/>
    <property type="match status" value="1"/>
</dbReference>
<dbReference type="RefSeq" id="WP_234938099.1">
    <property type="nucleotide sequence ID" value="NZ_JAGIOP010000002.1"/>
</dbReference>
<dbReference type="PANTHER" id="PTHR33713:SF10">
    <property type="entry name" value="ANTITOXIN YAFN"/>
    <property type="match status" value="1"/>
</dbReference>
<sequence>MDVDVLSMRVLPFAEVRENLEELVDAVFQTMDRILIVKDDAPVAVLIGIDEWDTMQDTLQWLSTPGSAESVAESEADVAAGRSYGEDEIRDVYGAGPATPQ</sequence>
<protein>
    <recommendedName>
        <fullName evidence="2">Antitoxin</fullName>
    </recommendedName>
</protein>
<reference evidence="3 4" key="1">
    <citation type="submission" date="2021-03" db="EMBL/GenBank/DDBJ databases">
        <title>Sequencing the genomes of 1000 actinobacteria strains.</title>
        <authorList>
            <person name="Klenk H.-P."/>
        </authorList>
    </citation>
    <scope>NUCLEOTIDE SEQUENCE [LARGE SCALE GENOMIC DNA]</scope>
    <source>
        <strain evidence="3 4">DSM 46713</strain>
    </source>
</reference>
<evidence type="ECO:0000256" key="2">
    <source>
        <dbReference type="RuleBase" id="RU362080"/>
    </source>
</evidence>
<evidence type="ECO:0000256" key="1">
    <source>
        <dbReference type="ARBA" id="ARBA00009981"/>
    </source>
</evidence>
<dbReference type="Pfam" id="PF02604">
    <property type="entry name" value="PhdYeFM_antitox"/>
    <property type="match status" value="1"/>
</dbReference>
<dbReference type="Gene3D" id="1.10.1220.170">
    <property type="match status" value="1"/>
</dbReference>
<accession>A0ABS4ZS85</accession>
<evidence type="ECO:0000313" key="3">
    <source>
        <dbReference type="EMBL" id="MBP2452328.1"/>
    </source>
</evidence>
<dbReference type="Proteomes" id="UP000694460">
    <property type="component" value="Unassembled WGS sequence"/>
</dbReference>
<comment type="similarity">
    <text evidence="1 2">Belongs to the phD/YefM antitoxin family.</text>
</comment>
<dbReference type="PANTHER" id="PTHR33713">
    <property type="entry name" value="ANTITOXIN YAFN-RELATED"/>
    <property type="match status" value="1"/>
</dbReference>
<dbReference type="InterPro" id="IPR006442">
    <property type="entry name" value="Antitoxin_Phd/YefM"/>
</dbReference>
<evidence type="ECO:0000313" key="4">
    <source>
        <dbReference type="Proteomes" id="UP000694460"/>
    </source>
</evidence>
<name>A0ABS4ZS85_9MYCO</name>
<dbReference type="InterPro" id="IPR036165">
    <property type="entry name" value="YefM-like_sf"/>
</dbReference>
<dbReference type="SUPFAM" id="SSF143120">
    <property type="entry name" value="YefM-like"/>
    <property type="match status" value="1"/>
</dbReference>
<gene>
    <name evidence="3" type="ORF">JOF57_002241</name>
</gene>
<dbReference type="NCBIfam" id="TIGR01552">
    <property type="entry name" value="phd_fam"/>
    <property type="match status" value="1"/>
</dbReference>
<proteinExistence type="inferred from homology"/>
<comment type="function">
    <text evidence="2">Antitoxin component of a type II toxin-antitoxin (TA) system.</text>
</comment>
<organism evidence="3 4">
    <name type="scientific">Mycolicibacterium lutetiense</name>
    <dbReference type="NCBI Taxonomy" id="1641992"/>
    <lineage>
        <taxon>Bacteria</taxon>
        <taxon>Bacillati</taxon>
        <taxon>Actinomycetota</taxon>
        <taxon>Actinomycetes</taxon>
        <taxon>Mycobacteriales</taxon>
        <taxon>Mycobacteriaceae</taxon>
        <taxon>Mycolicibacterium</taxon>
    </lineage>
</organism>
<keyword evidence="4" id="KW-1185">Reference proteome</keyword>